<reference evidence="9" key="1">
    <citation type="submission" date="2007-11" db="EMBL/GenBank/DDBJ databases">
        <title>Complete genome sequence of Clostridium phytofermentans ISDg.</title>
        <authorList>
            <person name="Leschine S.B."/>
            <person name="Warnick T.A."/>
            <person name="Blanchard J.L."/>
            <person name="Schnell D.J."/>
            <person name="Petit E.L."/>
            <person name="LaTouf W.G."/>
            <person name="Copeland A."/>
            <person name="Lucas S."/>
            <person name="Lapidus A."/>
            <person name="Barry K."/>
            <person name="Glavina del Rio T."/>
            <person name="Dalin E."/>
            <person name="Tice H."/>
            <person name="Pitluck S."/>
            <person name="Kiss H."/>
            <person name="Brettin T."/>
            <person name="Bruce D."/>
            <person name="Detter J.C."/>
            <person name="Han C."/>
            <person name="Kuske C."/>
            <person name="Schmutz J."/>
            <person name="Larimer F."/>
            <person name="Land M."/>
            <person name="Hauser L."/>
            <person name="Kyrpides N."/>
            <person name="Kim E.A."/>
            <person name="Richardson P."/>
        </authorList>
    </citation>
    <scope>NUCLEOTIDE SEQUENCE [LARGE SCALE GENOMIC DNA]</scope>
    <source>
        <strain evidence="9">ATCC 700394 / DSM 18823 / ISDg</strain>
    </source>
</reference>
<dbReference type="STRING" id="357809.Cphy_2451"/>
<dbReference type="Proteomes" id="UP000000370">
    <property type="component" value="Chromosome"/>
</dbReference>
<dbReference type="RefSeq" id="WP_012200465.1">
    <property type="nucleotide sequence ID" value="NC_010001.1"/>
</dbReference>
<evidence type="ECO:0000313" key="9">
    <source>
        <dbReference type="Proteomes" id="UP000000370"/>
    </source>
</evidence>
<dbReference type="KEGG" id="cpy:Cphy_2451"/>
<name>A9KLR8_LACP7</name>
<feature type="domain" description="RsdA/BaiN/AoA(So)-like Rossmann fold-like" evidence="6">
    <location>
        <begin position="7"/>
        <end position="441"/>
    </location>
</feature>
<proteinExistence type="predicted"/>
<evidence type="ECO:0000259" key="6">
    <source>
        <dbReference type="Pfam" id="PF03486"/>
    </source>
</evidence>
<dbReference type="Gene3D" id="3.50.50.60">
    <property type="entry name" value="FAD/NAD(P)-binding domain"/>
    <property type="match status" value="1"/>
</dbReference>
<dbReference type="SUPFAM" id="SSF160996">
    <property type="entry name" value="HI0933 insert domain-like"/>
    <property type="match status" value="1"/>
</dbReference>
<dbReference type="Pfam" id="PF03486">
    <property type="entry name" value="HI0933_like"/>
    <property type="match status" value="1"/>
</dbReference>
<dbReference type="Gene3D" id="1.10.8.260">
    <property type="entry name" value="HI0933 insert domain-like"/>
    <property type="match status" value="1"/>
</dbReference>
<organism evidence="8 9">
    <name type="scientific">Lachnoclostridium phytofermentans (strain ATCC 700394 / DSM 18823 / ISDg)</name>
    <name type="common">Clostridium phytofermentans</name>
    <dbReference type="NCBI Taxonomy" id="357809"/>
    <lineage>
        <taxon>Bacteria</taxon>
        <taxon>Bacillati</taxon>
        <taxon>Bacillota</taxon>
        <taxon>Clostridia</taxon>
        <taxon>Lachnospirales</taxon>
        <taxon>Lachnospiraceae</taxon>
    </lineage>
</organism>
<evidence type="ECO:0000259" key="7">
    <source>
        <dbReference type="Pfam" id="PF22780"/>
    </source>
</evidence>
<dbReference type="InterPro" id="IPR023166">
    <property type="entry name" value="BaiN-like_dom_sf"/>
</dbReference>
<keyword evidence="2" id="KW-0285">Flavoprotein</keyword>
<evidence type="ECO:0000256" key="3">
    <source>
        <dbReference type="ARBA" id="ARBA00022827"/>
    </source>
</evidence>
<protein>
    <submittedName>
        <fullName evidence="8">HI0933 family protein</fullName>
    </submittedName>
</protein>
<dbReference type="InterPro" id="IPR004792">
    <property type="entry name" value="BaiN-like"/>
</dbReference>
<keyword evidence="3" id="KW-0274">FAD</keyword>
<sequence length="446" mass="49242">MVNVEDRILVVGGGAAGMIAAIMAARKKKKVELYEKNEKLGKKIYITGKGRCNITNASDLENIFANIVTNSKFMYSSLYSFTNEDTIKFFEELGLKTKVERGNRVFPVSDHSSDVISTLEREMRNLGVKIHLNTEVTCLHENAGRVTGIALANGSFVEGSAVIVATGGLSYPSTGSTGDGYRFAKEFGHEITPRYPSLVSIHLQEEYAKELQGLSLKNIEVTVTAGEAKVSETKVSVPETSEQEQEKKGKKKKKIPEGKELYRAFGEMLFTHFGVSGPVILSGTSILLPYLNECELIFHLDLKPALSYEQLDARILRDFEEYKNKQFKNSLEHLLPQKLIGIIITLSEIAPDKQVNAITKEERARLVDCLKNMTFHIARFGGYNEAVVTKGGIKVKEIDPTTMESKRINGVYFVGEVLDLDALTGGYNLQIAWSTGVAAGRAVAEN</sequence>
<dbReference type="Gene3D" id="2.40.30.10">
    <property type="entry name" value="Translation factors"/>
    <property type="match status" value="1"/>
</dbReference>
<keyword evidence="9" id="KW-1185">Reference proteome</keyword>
<keyword evidence="5" id="KW-0472">Membrane</keyword>
<evidence type="ECO:0000256" key="1">
    <source>
        <dbReference type="ARBA" id="ARBA00001974"/>
    </source>
</evidence>
<comment type="cofactor">
    <cofactor evidence="1">
        <name>FAD</name>
        <dbReference type="ChEBI" id="CHEBI:57692"/>
    </cofactor>
</comment>
<accession>A9KLR8</accession>
<dbReference type="HOGENOM" id="CLU_025174_3_1_9"/>
<dbReference type="PANTHER" id="PTHR42887">
    <property type="entry name" value="OS12G0638800 PROTEIN"/>
    <property type="match status" value="1"/>
</dbReference>
<dbReference type="AlphaFoldDB" id="A9KLR8"/>
<dbReference type="PANTHER" id="PTHR42887:SF2">
    <property type="entry name" value="OS12G0638800 PROTEIN"/>
    <property type="match status" value="1"/>
</dbReference>
<feature type="domain" description="RsdA/BaiN/AoA(So)-like insert" evidence="7">
    <location>
        <begin position="252"/>
        <end position="388"/>
    </location>
</feature>
<feature type="transmembrane region" description="Helical" evidence="5">
    <location>
        <begin position="6"/>
        <end position="25"/>
    </location>
</feature>
<dbReference type="NCBIfam" id="TIGR00275">
    <property type="entry name" value="aminoacetone oxidase family FAD-binding enzyme"/>
    <property type="match status" value="2"/>
</dbReference>
<dbReference type="InterPro" id="IPR055178">
    <property type="entry name" value="RsdA/BaiN/AoA(So)-like_dom"/>
</dbReference>
<evidence type="ECO:0000256" key="4">
    <source>
        <dbReference type="SAM" id="MobiDB-lite"/>
    </source>
</evidence>
<dbReference type="Pfam" id="PF22780">
    <property type="entry name" value="HI0933_like_1st"/>
    <property type="match status" value="1"/>
</dbReference>
<gene>
    <name evidence="8" type="ordered locus">Cphy_2451</name>
</gene>
<evidence type="ECO:0000313" key="8">
    <source>
        <dbReference type="EMBL" id="ABX42812.1"/>
    </source>
</evidence>
<dbReference type="eggNOG" id="COG2081">
    <property type="taxonomic scope" value="Bacteria"/>
</dbReference>
<dbReference type="PRINTS" id="PR00368">
    <property type="entry name" value="FADPNR"/>
</dbReference>
<dbReference type="InterPro" id="IPR036188">
    <property type="entry name" value="FAD/NAD-bd_sf"/>
</dbReference>
<evidence type="ECO:0000256" key="2">
    <source>
        <dbReference type="ARBA" id="ARBA00022630"/>
    </source>
</evidence>
<keyword evidence="5" id="KW-1133">Transmembrane helix</keyword>
<dbReference type="InterPro" id="IPR057661">
    <property type="entry name" value="RsdA/BaiN/AoA(So)_Rossmann"/>
</dbReference>
<dbReference type="PRINTS" id="PR00411">
    <property type="entry name" value="PNDRDTASEI"/>
</dbReference>
<dbReference type="EMBL" id="CP000885">
    <property type="protein sequence ID" value="ABX42812.1"/>
    <property type="molecule type" value="Genomic_DNA"/>
</dbReference>
<keyword evidence="5" id="KW-0812">Transmembrane</keyword>
<evidence type="ECO:0000256" key="5">
    <source>
        <dbReference type="SAM" id="Phobius"/>
    </source>
</evidence>
<dbReference type="SUPFAM" id="SSF51905">
    <property type="entry name" value="FAD/NAD(P)-binding domain"/>
    <property type="match status" value="1"/>
</dbReference>
<feature type="region of interest" description="Disordered" evidence="4">
    <location>
        <begin position="232"/>
        <end position="253"/>
    </location>
</feature>